<evidence type="ECO:0000256" key="9">
    <source>
        <dbReference type="ARBA" id="ARBA00022884"/>
    </source>
</evidence>
<dbReference type="Pfam" id="PF25597">
    <property type="entry name" value="SH3_retrovirus"/>
    <property type="match status" value="1"/>
</dbReference>
<evidence type="ECO:0000256" key="11">
    <source>
        <dbReference type="ARBA" id="ARBA00022918"/>
    </source>
</evidence>
<gene>
    <name evidence="20" type="ORF">RhiXN_08159</name>
</gene>
<accession>A0A8H8P3H3</accession>
<dbReference type="InterPro" id="IPR013103">
    <property type="entry name" value="RVT_2"/>
</dbReference>
<comment type="catalytic activity">
    <reaction evidence="16">
        <text>DNA(n) + a 2'-deoxyribonucleoside 5'-triphosphate = DNA(n+1) + diphosphate</text>
        <dbReference type="Rhea" id="RHEA:22508"/>
        <dbReference type="Rhea" id="RHEA-COMP:17339"/>
        <dbReference type="Rhea" id="RHEA-COMP:17340"/>
        <dbReference type="ChEBI" id="CHEBI:33019"/>
        <dbReference type="ChEBI" id="CHEBI:61560"/>
        <dbReference type="ChEBI" id="CHEBI:173112"/>
        <dbReference type="EC" id="2.7.7.7"/>
    </reaction>
</comment>
<dbReference type="GO" id="GO:0003887">
    <property type="term" value="F:DNA-directed DNA polymerase activity"/>
    <property type="evidence" value="ECO:0007669"/>
    <property type="project" value="UniProtKB-KW"/>
</dbReference>
<evidence type="ECO:0000256" key="14">
    <source>
        <dbReference type="ARBA" id="ARBA00023268"/>
    </source>
</evidence>
<dbReference type="InterPro" id="IPR001878">
    <property type="entry name" value="Znf_CCHC"/>
</dbReference>
<dbReference type="GO" id="GO:0003723">
    <property type="term" value="F:RNA binding"/>
    <property type="evidence" value="ECO:0007669"/>
    <property type="project" value="UniProtKB-KW"/>
</dbReference>
<keyword evidence="14" id="KW-0511">Multifunctional enzyme</keyword>
<dbReference type="CDD" id="cd09272">
    <property type="entry name" value="RNase_HI_RT_Ty1"/>
    <property type="match status" value="1"/>
</dbReference>
<dbReference type="GO" id="GO:0004519">
    <property type="term" value="F:endonuclease activity"/>
    <property type="evidence" value="ECO:0007669"/>
    <property type="project" value="UniProtKB-KW"/>
</dbReference>
<evidence type="ECO:0000256" key="15">
    <source>
        <dbReference type="ARBA" id="ARBA00048173"/>
    </source>
</evidence>
<dbReference type="PROSITE" id="PS50994">
    <property type="entry name" value="INTEGRASE"/>
    <property type="match status" value="1"/>
</dbReference>
<reference evidence="20" key="1">
    <citation type="submission" date="2020-05" db="EMBL/GenBank/DDBJ databases">
        <title>Evolutionary and genomic comparisons of hybrid uninucleate and nonhybrid Rhizoctonia fungi.</title>
        <authorList>
            <person name="Li C."/>
            <person name="Chen X."/>
        </authorList>
    </citation>
    <scope>NUCLEOTIDE SEQUENCE</scope>
    <source>
        <strain evidence="20">AG-1 IA</strain>
    </source>
</reference>
<dbReference type="InterPro" id="IPR001584">
    <property type="entry name" value="Integrase_cat-core"/>
</dbReference>
<dbReference type="InterPro" id="IPR036875">
    <property type="entry name" value="Znf_CCHC_sf"/>
</dbReference>
<protein>
    <submittedName>
        <fullName evidence="20">Retrovirus-related Pol polyprotein from transposon TNT 1-94</fullName>
    </submittedName>
</protein>
<dbReference type="RefSeq" id="XP_043183360.1">
    <property type="nucleotide sequence ID" value="XM_043327975.1"/>
</dbReference>
<dbReference type="GO" id="GO:0006310">
    <property type="term" value="P:DNA recombination"/>
    <property type="evidence" value="ECO:0007669"/>
    <property type="project" value="UniProtKB-KW"/>
</dbReference>
<keyword evidence="17" id="KW-0863">Zinc-finger</keyword>
<dbReference type="PANTHER" id="PTHR42648:SF11">
    <property type="entry name" value="TRANSPOSON TY4-P GAG-POL POLYPROTEIN"/>
    <property type="match status" value="1"/>
</dbReference>
<dbReference type="EMBL" id="CP059666">
    <property type="protein sequence ID" value="QRW23123.1"/>
    <property type="molecule type" value="Genomic_DNA"/>
</dbReference>
<comment type="catalytic activity">
    <reaction evidence="15">
        <text>DNA(n) + a 2'-deoxyribonucleoside 5'-triphosphate = DNA(n+1) + diphosphate</text>
        <dbReference type="Rhea" id="RHEA:22508"/>
        <dbReference type="Rhea" id="RHEA-COMP:17339"/>
        <dbReference type="Rhea" id="RHEA-COMP:17340"/>
        <dbReference type="ChEBI" id="CHEBI:33019"/>
        <dbReference type="ChEBI" id="CHEBI:61560"/>
        <dbReference type="ChEBI" id="CHEBI:173112"/>
        <dbReference type="EC" id="2.7.7.49"/>
    </reaction>
</comment>
<dbReference type="InterPro" id="IPR036397">
    <property type="entry name" value="RNaseH_sf"/>
</dbReference>
<keyword evidence="6" id="KW-0255">Endonuclease</keyword>
<evidence type="ECO:0000256" key="2">
    <source>
        <dbReference type="ARBA" id="ARBA00022664"/>
    </source>
</evidence>
<dbReference type="Gene3D" id="4.10.60.10">
    <property type="entry name" value="Zinc finger, CCHC-type"/>
    <property type="match status" value="1"/>
</dbReference>
<keyword evidence="4" id="KW-0540">Nuclease</keyword>
<keyword evidence="2" id="KW-0507">mRNA processing</keyword>
<dbReference type="GO" id="GO:0006397">
    <property type="term" value="P:mRNA processing"/>
    <property type="evidence" value="ECO:0007669"/>
    <property type="project" value="UniProtKB-KW"/>
</dbReference>
<keyword evidence="10" id="KW-0229">DNA integration</keyword>
<evidence type="ECO:0000256" key="7">
    <source>
        <dbReference type="ARBA" id="ARBA00022801"/>
    </source>
</evidence>
<organism evidence="20 21">
    <name type="scientific">Rhizoctonia solani</name>
    <dbReference type="NCBI Taxonomy" id="456999"/>
    <lineage>
        <taxon>Eukaryota</taxon>
        <taxon>Fungi</taxon>
        <taxon>Dikarya</taxon>
        <taxon>Basidiomycota</taxon>
        <taxon>Agaricomycotina</taxon>
        <taxon>Agaricomycetes</taxon>
        <taxon>Cantharellales</taxon>
        <taxon>Ceratobasidiaceae</taxon>
        <taxon>Rhizoctonia</taxon>
    </lineage>
</organism>
<dbReference type="Gene3D" id="3.30.420.10">
    <property type="entry name" value="Ribonuclease H-like superfamily/Ribonuclease H"/>
    <property type="match status" value="1"/>
</dbReference>
<dbReference type="PANTHER" id="PTHR42648">
    <property type="entry name" value="TRANSPOSASE, PUTATIVE-RELATED"/>
    <property type="match status" value="1"/>
</dbReference>
<keyword evidence="9" id="KW-0694">RNA-binding</keyword>
<dbReference type="PROSITE" id="PS50158">
    <property type="entry name" value="ZF_CCHC"/>
    <property type="match status" value="1"/>
</dbReference>
<keyword evidence="12" id="KW-0239">DNA-directed DNA polymerase</keyword>
<dbReference type="GO" id="GO:0008270">
    <property type="term" value="F:zinc ion binding"/>
    <property type="evidence" value="ECO:0007669"/>
    <property type="project" value="UniProtKB-KW"/>
</dbReference>
<dbReference type="GO" id="GO:0015074">
    <property type="term" value="P:DNA integration"/>
    <property type="evidence" value="ECO:0007669"/>
    <property type="project" value="UniProtKB-KW"/>
</dbReference>
<dbReference type="Pfam" id="PF00098">
    <property type="entry name" value="zf-CCHC"/>
    <property type="match status" value="1"/>
</dbReference>
<dbReference type="SUPFAM" id="SSF53098">
    <property type="entry name" value="Ribonuclease H-like"/>
    <property type="match status" value="1"/>
</dbReference>
<dbReference type="KEGG" id="rsx:RhiXN_08159"/>
<dbReference type="Proteomes" id="UP000650533">
    <property type="component" value="Chromosome 9"/>
</dbReference>
<evidence type="ECO:0000313" key="20">
    <source>
        <dbReference type="EMBL" id="QRW23123.1"/>
    </source>
</evidence>
<evidence type="ECO:0000259" key="19">
    <source>
        <dbReference type="PROSITE" id="PS50994"/>
    </source>
</evidence>
<evidence type="ECO:0000256" key="10">
    <source>
        <dbReference type="ARBA" id="ARBA00022908"/>
    </source>
</evidence>
<keyword evidence="1" id="KW-0815">Transposition</keyword>
<dbReference type="Pfam" id="PF07727">
    <property type="entry name" value="RVT_2"/>
    <property type="match status" value="2"/>
</dbReference>
<dbReference type="SUPFAM" id="SSF57756">
    <property type="entry name" value="Retrovirus zinc finger-like domains"/>
    <property type="match status" value="1"/>
</dbReference>
<proteinExistence type="predicted"/>
<keyword evidence="12" id="KW-0808">Transferase</keyword>
<evidence type="ECO:0000256" key="6">
    <source>
        <dbReference type="ARBA" id="ARBA00022759"/>
    </source>
</evidence>
<feature type="domain" description="CCHC-type" evidence="18">
    <location>
        <begin position="265"/>
        <end position="281"/>
    </location>
</feature>
<dbReference type="GeneID" id="67030438"/>
<keyword evidence="13" id="KW-0233">DNA recombination</keyword>
<dbReference type="GO" id="GO:0016787">
    <property type="term" value="F:hydrolase activity"/>
    <property type="evidence" value="ECO:0007669"/>
    <property type="project" value="UniProtKB-KW"/>
</dbReference>
<evidence type="ECO:0000256" key="1">
    <source>
        <dbReference type="ARBA" id="ARBA00022578"/>
    </source>
</evidence>
<keyword evidence="7" id="KW-0378">Hydrolase</keyword>
<dbReference type="SMART" id="SM00343">
    <property type="entry name" value="ZnF_C2HC"/>
    <property type="match status" value="1"/>
</dbReference>
<name>A0A8H8P3H3_9AGAM</name>
<keyword evidence="5" id="KW-0479">Metal-binding</keyword>
<evidence type="ECO:0000256" key="8">
    <source>
        <dbReference type="ARBA" id="ARBA00022842"/>
    </source>
</evidence>
<keyword evidence="3" id="KW-0548">Nucleotidyltransferase</keyword>
<dbReference type="GO" id="GO:0032196">
    <property type="term" value="P:transposition"/>
    <property type="evidence" value="ECO:0007669"/>
    <property type="project" value="UniProtKB-KW"/>
</dbReference>
<sequence>MTDPSGANAGGAGSLHWIPPLRGANNYNVWRIQMEDVLTDLDLYGHADGSKLKPNSKVEVAITGRKDDEGNRLPDLEVDSDNPLYASWIKANRKALLNIRLRVDGSVLTHIQGCTTAADAWSTLEATFQVKGTVGLIDLRRQFFSHWMTDGEDIEEHIQQMHGWYQQINSISKDSCTEVDWITTLIASLPDSWDTFTQSVNFQFNLDNKNKQANQISDLRSQILAESHQRNTRGTDGKAFFSTNKSTVNRAIRTNGKGPDKTKSKCNNCGQLGHWIAECQSPGGGAFKSGNKGNGQNRQINLPNKTQFNNARTHIAVEKSTSANYAFLTIEESYGTISKLTNSWIANSGTTTHISNNWNLFSKYSKSLGHVSGVSRSEPIIGRGTIELECLSDPKTNNLSLITDKGFRVSMDQDRLVIYGPNNECITYGSKLKERAKGNLWKINARYINKQNANNKSTELALLKQTGQTWFDWHKVLGHIGPQALQRLKNTNAVKGMEIADDAIGLNFECDVCAQTKAHTQPFPKELATKVSDIDKKIKKVCFDNGREFVNKDWIEHAAQRGTILETTAPYSAQQNGIAQRLNQTLTKKAQAMLLESNAPKFLWSEAIAYACYLKNCVPTQVHGTFWKTPYKAFWGIKPNVNTLCPWGSKCYVLNQGGDLSKLNPKTMTAIFVGISDVQGKSWRYYKSGSNRILHLRNVTFPSHARIKEVDNGKPKPGELVALPAEGEMTQANSAAQQPIENTRTGGAHVDSEEIKIKKLEHTGIKTKPLSNELTSNKPTQPIQQLLNQPVVPKPTTICNNPVMRTGNNSISNSTLQTINALKERGRVRIKLPDNVATDLPNAASMHSDSSDVDLDAYTFSTNTSSILSAPTIPSKLAYLLATPPATKLDTSLSDLLNDRFSYLNLSELTSTKLDTTLATPGDVEHKWAYAAKLSAPNNHPTVAEALAGLDAEEWQKAMAKEVSTFKKMDTYNLTNLPPGHKAIGNAWVFTLKRNADGTPARYKGQLVAQGFSQQPGIDFDETFAPVLNVNSAYLHAKVNKELYMGQIPYFEDSRMWNKLYDTKLKSLGYSPCLTDACVYKRMVNTEGELCISIIATHVDNSIVITSRNHTESAIAKLLHKFDMQDLGNIHHFLGIAIVQNSIIAGLNNAYPADTPISPTTQLTQYKGTKPKFNYGTLALGLTYWQSTNNFGEIGYSDANWGSNLLDSKKQATVALLTMEAKYMLLSHACAQALWMRQLFEELNFTTDNPTLILSDNLAALALSAELQFHGRSKHIDIQHHFMQDIIKKRKVTTLYVQTNENLADAFTKALAAPQFRYLMQLILGKQLEETKENEIE</sequence>
<dbReference type="InterPro" id="IPR012337">
    <property type="entry name" value="RNaseH-like_sf"/>
</dbReference>
<evidence type="ECO:0000256" key="3">
    <source>
        <dbReference type="ARBA" id="ARBA00022695"/>
    </source>
</evidence>
<evidence type="ECO:0000256" key="13">
    <source>
        <dbReference type="ARBA" id="ARBA00023172"/>
    </source>
</evidence>
<evidence type="ECO:0000259" key="18">
    <source>
        <dbReference type="PROSITE" id="PS50158"/>
    </source>
</evidence>
<keyword evidence="17" id="KW-0862">Zinc</keyword>
<dbReference type="GO" id="GO:0003964">
    <property type="term" value="F:RNA-directed DNA polymerase activity"/>
    <property type="evidence" value="ECO:0007669"/>
    <property type="project" value="UniProtKB-KW"/>
</dbReference>
<evidence type="ECO:0000256" key="17">
    <source>
        <dbReference type="PROSITE-ProRule" id="PRU00047"/>
    </source>
</evidence>
<feature type="domain" description="Integrase catalytic" evidence="19">
    <location>
        <begin position="465"/>
        <end position="638"/>
    </location>
</feature>
<evidence type="ECO:0000256" key="4">
    <source>
        <dbReference type="ARBA" id="ARBA00022722"/>
    </source>
</evidence>
<evidence type="ECO:0000256" key="16">
    <source>
        <dbReference type="ARBA" id="ARBA00049244"/>
    </source>
</evidence>
<dbReference type="Pfam" id="PF14223">
    <property type="entry name" value="Retrotran_gag_2"/>
    <property type="match status" value="1"/>
</dbReference>
<evidence type="ECO:0000256" key="5">
    <source>
        <dbReference type="ARBA" id="ARBA00022723"/>
    </source>
</evidence>
<keyword evidence="11" id="KW-0695">RNA-directed DNA polymerase</keyword>
<dbReference type="InterPro" id="IPR039537">
    <property type="entry name" value="Retrotran_Ty1/copia-like"/>
</dbReference>
<keyword evidence="8" id="KW-0460">Magnesium</keyword>
<dbReference type="GO" id="GO:0005634">
    <property type="term" value="C:nucleus"/>
    <property type="evidence" value="ECO:0007669"/>
    <property type="project" value="UniProtKB-ARBA"/>
</dbReference>
<dbReference type="InterPro" id="IPR057670">
    <property type="entry name" value="SH3_retrovirus"/>
</dbReference>
<evidence type="ECO:0000256" key="12">
    <source>
        <dbReference type="ARBA" id="ARBA00022932"/>
    </source>
</evidence>
<evidence type="ECO:0000313" key="21">
    <source>
        <dbReference type="Proteomes" id="UP000650533"/>
    </source>
</evidence>